<comment type="similarity">
    <text evidence="2">Belongs to the fimbrial protein family.</text>
</comment>
<keyword evidence="4" id="KW-0281">Fimbrium</keyword>
<evidence type="ECO:0000313" key="7">
    <source>
        <dbReference type="Proteomes" id="UP001320691"/>
    </source>
</evidence>
<keyword evidence="3 5" id="KW-0732">Signal</keyword>
<comment type="subcellular location">
    <subcellularLocation>
        <location evidence="1">Fimbrium</location>
    </subcellularLocation>
</comment>
<evidence type="ECO:0000256" key="4">
    <source>
        <dbReference type="ARBA" id="ARBA00023263"/>
    </source>
</evidence>
<dbReference type="SUPFAM" id="SSF49401">
    <property type="entry name" value="Bacterial adhesins"/>
    <property type="match status" value="1"/>
</dbReference>
<comment type="caution">
    <text evidence="6">The sequence shown here is derived from an EMBL/GenBank/DDBJ whole genome shotgun (WGS) entry which is preliminary data.</text>
</comment>
<evidence type="ECO:0000256" key="3">
    <source>
        <dbReference type="ARBA" id="ARBA00022729"/>
    </source>
</evidence>
<evidence type="ECO:0000256" key="1">
    <source>
        <dbReference type="ARBA" id="ARBA00004561"/>
    </source>
</evidence>
<dbReference type="GO" id="GO:0043709">
    <property type="term" value="P:cell adhesion involved in single-species biofilm formation"/>
    <property type="evidence" value="ECO:0007669"/>
    <property type="project" value="TreeGrafter"/>
</dbReference>
<dbReference type="RefSeq" id="WP_259260857.1">
    <property type="nucleotide sequence ID" value="NZ_JANUEK010000005.1"/>
</dbReference>
<proteinExistence type="inferred from homology"/>
<feature type="chain" id="PRO_5043442552" evidence="5">
    <location>
        <begin position="28"/>
        <end position="173"/>
    </location>
</feature>
<feature type="signal peptide" evidence="5">
    <location>
        <begin position="1"/>
        <end position="27"/>
    </location>
</feature>
<evidence type="ECO:0000256" key="2">
    <source>
        <dbReference type="ARBA" id="ARBA00006671"/>
    </source>
</evidence>
<reference evidence="6" key="1">
    <citation type="submission" date="2022-08" db="EMBL/GenBank/DDBJ databases">
        <title>Genomic analyses of the natural microbiome of Caenorhabditis elegans.</title>
        <authorList>
            <person name="Samuel B."/>
        </authorList>
    </citation>
    <scope>NUCLEOTIDE SEQUENCE</scope>
    <source>
        <strain evidence="6">BIGb0277</strain>
    </source>
</reference>
<dbReference type="InterPro" id="IPR036937">
    <property type="entry name" value="Adhesion_dom_fimbrial_sf"/>
</dbReference>
<gene>
    <name evidence="6" type="ORF">M2412_002136</name>
</gene>
<dbReference type="InterPro" id="IPR008966">
    <property type="entry name" value="Adhesion_dom_sf"/>
</dbReference>
<sequence length="173" mass="17793">MTLSSRTYLPAALLLATLCGASSSAHAQTLGFDVIGEVYRKTCSFTASDVPLGQHEARTFTGVGSGTPWRLFNIITVSSCSAAVTGVRLTYTGTPDPDDPAKFGFTGFSGVALDLATAAGGRPNVAIPPGRTIAHVRIADGTVYQHAARLVQTSPTIVPGIGSAPIVVSISYP</sequence>
<dbReference type="InterPro" id="IPR050263">
    <property type="entry name" value="Bact_Fimbrial_Adh_Pro"/>
</dbReference>
<dbReference type="Gene3D" id="2.60.40.1090">
    <property type="entry name" value="Fimbrial-type adhesion domain"/>
    <property type="match status" value="1"/>
</dbReference>
<accession>A0AAW5PK68</accession>
<dbReference type="GO" id="GO:0009289">
    <property type="term" value="C:pilus"/>
    <property type="evidence" value="ECO:0007669"/>
    <property type="project" value="UniProtKB-SubCell"/>
</dbReference>
<dbReference type="AlphaFoldDB" id="A0AAW5PK68"/>
<dbReference type="PANTHER" id="PTHR33420">
    <property type="entry name" value="FIMBRIAL SUBUNIT ELFA-RELATED"/>
    <property type="match status" value="1"/>
</dbReference>
<dbReference type="EMBL" id="JANUEK010000005">
    <property type="protein sequence ID" value="MCS4280143.1"/>
    <property type="molecule type" value="Genomic_DNA"/>
</dbReference>
<dbReference type="Proteomes" id="UP001320691">
    <property type="component" value="Unassembled WGS sequence"/>
</dbReference>
<evidence type="ECO:0000256" key="5">
    <source>
        <dbReference type="SAM" id="SignalP"/>
    </source>
</evidence>
<dbReference type="PANTHER" id="PTHR33420:SF3">
    <property type="entry name" value="FIMBRIAL SUBUNIT ELFA"/>
    <property type="match status" value="1"/>
</dbReference>
<organism evidence="6 7">
    <name type="scientific">Stenotrophomonas rhizophila</name>
    <dbReference type="NCBI Taxonomy" id="216778"/>
    <lineage>
        <taxon>Bacteria</taxon>
        <taxon>Pseudomonadati</taxon>
        <taxon>Pseudomonadota</taxon>
        <taxon>Gammaproteobacteria</taxon>
        <taxon>Lysobacterales</taxon>
        <taxon>Lysobacteraceae</taxon>
        <taxon>Stenotrophomonas</taxon>
    </lineage>
</organism>
<evidence type="ECO:0000313" key="6">
    <source>
        <dbReference type="EMBL" id="MCS4280143.1"/>
    </source>
</evidence>
<protein>
    <submittedName>
        <fullName evidence="6">Type 1 fimbria pilin</fullName>
    </submittedName>
</protein>
<name>A0AAW5PK68_9GAMM</name>